<dbReference type="EMBL" id="APJX01000013">
    <property type="protein sequence ID" value="EMS77672.1"/>
    <property type="molecule type" value="Genomic_DNA"/>
</dbReference>
<dbReference type="RefSeq" id="WP_006968366.1">
    <property type="nucleotide sequence ID" value="NZ_APJX01000013.1"/>
</dbReference>
<evidence type="ECO:0000313" key="1">
    <source>
        <dbReference type="EMBL" id="EMS77672.1"/>
    </source>
</evidence>
<reference evidence="1 2" key="1">
    <citation type="journal article" date="2013" name="Genome Announc.">
        <title>Draft Genome Sequence of Desulfotignum phosphitoxidans DSM 13687 Strain FiPS-3.</title>
        <authorList>
            <person name="Poehlein A."/>
            <person name="Daniel R."/>
            <person name="Simeonova D.D."/>
        </authorList>
    </citation>
    <scope>NUCLEOTIDE SEQUENCE [LARGE SCALE GENOMIC DNA]</scope>
    <source>
        <strain evidence="1 2">DSM 13687</strain>
    </source>
</reference>
<evidence type="ECO:0008006" key="3">
    <source>
        <dbReference type="Google" id="ProtNLM"/>
    </source>
</evidence>
<comment type="caution">
    <text evidence="1">The sequence shown here is derived from an EMBL/GenBank/DDBJ whole genome shotgun (WGS) entry which is preliminary data.</text>
</comment>
<dbReference type="PIRSF" id="PIRSF005357">
    <property type="entry name" value="UCP005357"/>
    <property type="match status" value="1"/>
</dbReference>
<gene>
    <name evidence="1" type="ORF">Dpo_13c00700</name>
</gene>
<protein>
    <recommendedName>
        <fullName evidence="3">DUF354 domain-containing protein</fullName>
    </recommendedName>
</protein>
<dbReference type="Proteomes" id="UP000014216">
    <property type="component" value="Unassembled WGS sequence"/>
</dbReference>
<keyword evidence="2" id="KW-1185">Reference proteome</keyword>
<dbReference type="PANTHER" id="PTHR39662">
    <property type="entry name" value="DUF354 DOMAIN-CONTAINING PROTEIN-RELATED"/>
    <property type="match status" value="1"/>
</dbReference>
<proteinExistence type="predicted"/>
<evidence type="ECO:0000313" key="2">
    <source>
        <dbReference type="Proteomes" id="UP000014216"/>
    </source>
</evidence>
<name>S0G0E0_9BACT</name>
<dbReference type="PATRIC" id="fig|1286635.3.peg.4393"/>
<dbReference type="Pfam" id="PF04007">
    <property type="entry name" value="DUF354"/>
    <property type="match status" value="1"/>
</dbReference>
<dbReference type="AlphaFoldDB" id="S0G0E0"/>
<dbReference type="SUPFAM" id="SSF53756">
    <property type="entry name" value="UDP-Glycosyltransferase/glycogen phosphorylase"/>
    <property type="match status" value="1"/>
</dbReference>
<dbReference type="PANTHER" id="PTHR39662:SF1">
    <property type="entry name" value="DUF354 DOMAIN-CONTAINING PROTEIN"/>
    <property type="match status" value="1"/>
</dbReference>
<sequence>MMKILIDIGHPAHVHYYRNLAGELQENGCKVFWTVKDIPVAKRLLDHYGFQYTVLPKKADGLMGKVFKQLQYDVKLLRLCMREKIDIAIGTSVSVAHVSRISRVKSIVFDDDDDDVQPLVTRYVNPFADALLSPDALKGKRKRQDTIYYPGYHELAYLHPRRFVPDSGVLEEAGLSQDEPFFIMRFNVFKAHHDVGIKGLTLEQKLSLIELLKPHGKIFITTERGIEPELLQYQLKIRPEKIHSLMVFATMFLGDSQTMTSEAAVLGVPSLRCNSFAGRISYLEEEEHRYALTYGFKPSDFDKLEQKLKELLAVPDLRSVWQEKRKKMLSEAIDVTAFWCWFIQNYPESVDTLTHDPEYKNRFR</sequence>
<accession>S0G0E0</accession>
<organism evidence="1 2">
    <name type="scientific">Desulfotignum phosphitoxidans DSM 13687</name>
    <dbReference type="NCBI Taxonomy" id="1286635"/>
    <lineage>
        <taxon>Bacteria</taxon>
        <taxon>Pseudomonadati</taxon>
        <taxon>Thermodesulfobacteriota</taxon>
        <taxon>Desulfobacteria</taxon>
        <taxon>Desulfobacterales</taxon>
        <taxon>Desulfobacteraceae</taxon>
        <taxon>Desulfotignum</taxon>
    </lineage>
</organism>
<dbReference type="InterPro" id="IPR007152">
    <property type="entry name" value="DUF354"/>
</dbReference>